<organism evidence="1">
    <name type="scientific">marine sediment metagenome</name>
    <dbReference type="NCBI Taxonomy" id="412755"/>
    <lineage>
        <taxon>unclassified sequences</taxon>
        <taxon>metagenomes</taxon>
        <taxon>ecological metagenomes</taxon>
    </lineage>
</organism>
<dbReference type="AlphaFoldDB" id="X1CKR7"/>
<gene>
    <name evidence="1" type="ORF">S01H4_61205</name>
</gene>
<sequence length="40" mass="4326">AERISIDALAANFTIEKISKSGLILENFSPSVILVLLLLI</sequence>
<evidence type="ECO:0000313" key="1">
    <source>
        <dbReference type="EMBL" id="GAH08956.1"/>
    </source>
</evidence>
<feature type="non-terminal residue" evidence="1">
    <location>
        <position position="1"/>
    </location>
</feature>
<dbReference type="EMBL" id="BART01036239">
    <property type="protein sequence ID" value="GAH08956.1"/>
    <property type="molecule type" value="Genomic_DNA"/>
</dbReference>
<protein>
    <submittedName>
        <fullName evidence="1">Uncharacterized protein</fullName>
    </submittedName>
</protein>
<name>X1CKR7_9ZZZZ</name>
<proteinExistence type="predicted"/>
<accession>X1CKR7</accession>
<reference evidence="1" key="1">
    <citation type="journal article" date="2014" name="Front. Microbiol.">
        <title>High frequency of phylogenetically diverse reductive dehalogenase-homologous genes in deep subseafloor sedimentary metagenomes.</title>
        <authorList>
            <person name="Kawai M."/>
            <person name="Futagami T."/>
            <person name="Toyoda A."/>
            <person name="Takaki Y."/>
            <person name="Nishi S."/>
            <person name="Hori S."/>
            <person name="Arai W."/>
            <person name="Tsubouchi T."/>
            <person name="Morono Y."/>
            <person name="Uchiyama I."/>
            <person name="Ito T."/>
            <person name="Fujiyama A."/>
            <person name="Inagaki F."/>
            <person name="Takami H."/>
        </authorList>
    </citation>
    <scope>NUCLEOTIDE SEQUENCE</scope>
    <source>
        <strain evidence="1">Expedition CK06-06</strain>
    </source>
</reference>
<comment type="caution">
    <text evidence="1">The sequence shown here is derived from an EMBL/GenBank/DDBJ whole genome shotgun (WGS) entry which is preliminary data.</text>
</comment>